<dbReference type="RefSeq" id="WP_091656987.1">
    <property type="nucleotide sequence ID" value="NZ_FONT01000001.1"/>
</dbReference>
<sequence length="111" mass="12768">MDRRNIFLDDMRPGPPDHIVVKTAEECILLLQEEEPVSHLSLDHDLGSHQKNGYEVVLFLLQLKRFPERITIHSANATAGKKMYRHLLTAKTEGIIPEDVKIVYRPLPFLV</sequence>
<accession>A0A1I1ZYZ2</accession>
<protein>
    <recommendedName>
        <fullName evidence="1">Cyclic-phosphate processing Receiver domain-containing protein</fullName>
    </recommendedName>
</protein>
<evidence type="ECO:0000313" key="3">
    <source>
        <dbReference type="Proteomes" id="UP000199516"/>
    </source>
</evidence>
<feature type="domain" description="Cyclic-phosphate processing Receiver" evidence="1">
    <location>
        <begin position="5"/>
        <end position="87"/>
    </location>
</feature>
<name>A0A1I1ZYZ2_9BACI</name>
<evidence type="ECO:0000259" key="1">
    <source>
        <dbReference type="Pfam" id="PF20274"/>
    </source>
</evidence>
<dbReference type="Proteomes" id="UP000199516">
    <property type="component" value="Unassembled WGS sequence"/>
</dbReference>
<evidence type="ECO:0000313" key="2">
    <source>
        <dbReference type="EMBL" id="SFE36885.1"/>
    </source>
</evidence>
<dbReference type="InterPro" id="IPR046909">
    <property type="entry name" value="cREC_REC"/>
</dbReference>
<proteinExistence type="predicted"/>
<dbReference type="Pfam" id="PF20274">
    <property type="entry name" value="cREC_REC"/>
    <property type="match status" value="1"/>
</dbReference>
<organism evidence="2 3">
    <name type="scientific">Alteribacillus iranensis</name>
    <dbReference type="NCBI Taxonomy" id="930128"/>
    <lineage>
        <taxon>Bacteria</taxon>
        <taxon>Bacillati</taxon>
        <taxon>Bacillota</taxon>
        <taxon>Bacilli</taxon>
        <taxon>Bacillales</taxon>
        <taxon>Bacillaceae</taxon>
        <taxon>Alteribacillus</taxon>
    </lineage>
</organism>
<reference evidence="2 3" key="1">
    <citation type="submission" date="2016-10" db="EMBL/GenBank/DDBJ databases">
        <authorList>
            <person name="de Groot N.N."/>
        </authorList>
    </citation>
    <scope>NUCLEOTIDE SEQUENCE [LARGE SCALE GENOMIC DNA]</scope>
    <source>
        <strain evidence="2 3">DSM 23995</strain>
    </source>
</reference>
<gene>
    <name evidence="2" type="ORF">SAMN05192532_101543</name>
</gene>
<keyword evidence="3" id="KW-1185">Reference proteome</keyword>
<dbReference type="EMBL" id="FONT01000001">
    <property type="protein sequence ID" value="SFE36885.1"/>
    <property type="molecule type" value="Genomic_DNA"/>
</dbReference>
<dbReference type="AlphaFoldDB" id="A0A1I1ZYZ2"/>
<dbReference type="OrthoDB" id="2614698at2"/>